<dbReference type="EMBL" id="MPDP01000261">
    <property type="protein sequence ID" value="KAK1466082.1"/>
    <property type="molecule type" value="Genomic_DNA"/>
</dbReference>
<gene>
    <name evidence="1" type="ORF">CCUS01_07429</name>
</gene>
<reference evidence="1" key="1">
    <citation type="submission" date="2016-11" db="EMBL/GenBank/DDBJ databases">
        <title>The genome sequence of Colletotrichum cuscutae.</title>
        <authorList>
            <person name="Baroncelli R."/>
        </authorList>
    </citation>
    <scope>NUCLEOTIDE SEQUENCE</scope>
    <source>
        <strain evidence="1">IMI 304802</strain>
    </source>
</reference>
<dbReference type="Proteomes" id="UP001239213">
    <property type="component" value="Unassembled WGS sequence"/>
</dbReference>
<evidence type="ECO:0000313" key="2">
    <source>
        <dbReference type="Proteomes" id="UP001239213"/>
    </source>
</evidence>
<proteinExistence type="predicted"/>
<protein>
    <submittedName>
        <fullName evidence="1">Uncharacterized protein</fullName>
    </submittedName>
</protein>
<dbReference type="AlphaFoldDB" id="A0AAI9UWJ2"/>
<evidence type="ECO:0000313" key="1">
    <source>
        <dbReference type="EMBL" id="KAK1466082.1"/>
    </source>
</evidence>
<sequence length="36" mass="4164">MKEEQKNPAYVKEQHPFGRMPVIQDAALIPIQTNQI</sequence>
<keyword evidence="2" id="KW-1185">Reference proteome</keyword>
<organism evidence="1 2">
    <name type="scientific">Colletotrichum cuscutae</name>
    <dbReference type="NCBI Taxonomy" id="1209917"/>
    <lineage>
        <taxon>Eukaryota</taxon>
        <taxon>Fungi</taxon>
        <taxon>Dikarya</taxon>
        <taxon>Ascomycota</taxon>
        <taxon>Pezizomycotina</taxon>
        <taxon>Sordariomycetes</taxon>
        <taxon>Hypocreomycetidae</taxon>
        <taxon>Glomerellales</taxon>
        <taxon>Glomerellaceae</taxon>
        <taxon>Colletotrichum</taxon>
        <taxon>Colletotrichum acutatum species complex</taxon>
    </lineage>
</organism>
<comment type="caution">
    <text evidence="1">The sequence shown here is derived from an EMBL/GenBank/DDBJ whole genome shotgun (WGS) entry which is preliminary data.</text>
</comment>
<name>A0AAI9UWJ2_9PEZI</name>
<accession>A0AAI9UWJ2</accession>